<proteinExistence type="predicted"/>
<reference evidence="1" key="1">
    <citation type="submission" date="2021-06" db="EMBL/GenBank/DDBJ databases">
        <authorList>
            <person name="Kallberg Y."/>
            <person name="Tangrot J."/>
            <person name="Rosling A."/>
        </authorList>
    </citation>
    <scope>NUCLEOTIDE SEQUENCE</scope>
    <source>
        <strain evidence="1">28 12/20/2015</strain>
    </source>
</reference>
<feature type="non-terminal residue" evidence="1">
    <location>
        <position position="62"/>
    </location>
</feature>
<accession>A0ACA9NGN8</accession>
<name>A0ACA9NGN8_9GLOM</name>
<sequence>MWLKKNYQSSVDSKVKVPSFIGSLCNWRPKSVTIPDESKHKKYIDAIKVSDLNQEMINITAK</sequence>
<keyword evidence="2" id="KW-1185">Reference proteome</keyword>
<dbReference type="Proteomes" id="UP000789366">
    <property type="component" value="Unassembled WGS sequence"/>
</dbReference>
<comment type="caution">
    <text evidence="1">The sequence shown here is derived from an EMBL/GenBank/DDBJ whole genome shotgun (WGS) entry which is preliminary data.</text>
</comment>
<organism evidence="1 2">
    <name type="scientific">Cetraspora pellucida</name>
    <dbReference type="NCBI Taxonomy" id="1433469"/>
    <lineage>
        <taxon>Eukaryota</taxon>
        <taxon>Fungi</taxon>
        <taxon>Fungi incertae sedis</taxon>
        <taxon>Mucoromycota</taxon>
        <taxon>Glomeromycotina</taxon>
        <taxon>Glomeromycetes</taxon>
        <taxon>Diversisporales</taxon>
        <taxon>Gigasporaceae</taxon>
        <taxon>Cetraspora</taxon>
    </lineage>
</organism>
<evidence type="ECO:0000313" key="2">
    <source>
        <dbReference type="Proteomes" id="UP000789366"/>
    </source>
</evidence>
<gene>
    <name evidence="1" type="ORF">SPELUC_LOCUS9018</name>
</gene>
<protein>
    <submittedName>
        <fullName evidence="1">4632_t:CDS:1</fullName>
    </submittedName>
</protein>
<dbReference type="EMBL" id="CAJVPW010014441">
    <property type="protein sequence ID" value="CAG8653853.1"/>
    <property type="molecule type" value="Genomic_DNA"/>
</dbReference>
<evidence type="ECO:0000313" key="1">
    <source>
        <dbReference type="EMBL" id="CAG8653853.1"/>
    </source>
</evidence>